<keyword evidence="1" id="KW-0732">Signal</keyword>
<feature type="signal peptide" evidence="1">
    <location>
        <begin position="1"/>
        <end position="18"/>
    </location>
</feature>
<name>A0A5B8S7B8_9SPHN</name>
<organism evidence="2 3">
    <name type="scientific">Novosphingobium ginsenosidimutans</name>
    <dbReference type="NCBI Taxonomy" id="1176536"/>
    <lineage>
        <taxon>Bacteria</taxon>
        <taxon>Pseudomonadati</taxon>
        <taxon>Pseudomonadota</taxon>
        <taxon>Alphaproteobacteria</taxon>
        <taxon>Sphingomonadales</taxon>
        <taxon>Sphingomonadaceae</taxon>
        <taxon>Novosphingobium</taxon>
    </lineage>
</organism>
<feature type="chain" id="PRO_5022694423" description="DUF4148 domain-containing protein" evidence="1">
    <location>
        <begin position="19"/>
        <end position="112"/>
    </location>
</feature>
<evidence type="ECO:0000256" key="1">
    <source>
        <dbReference type="SAM" id="SignalP"/>
    </source>
</evidence>
<evidence type="ECO:0000313" key="2">
    <source>
        <dbReference type="EMBL" id="QEA17519.1"/>
    </source>
</evidence>
<evidence type="ECO:0008006" key="4">
    <source>
        <dbReference type="Google" id="ProtNLM"/>
    </source>
</evidence>
<proteinExistence type="predicted"/>
<dbReference type="EMBL" id="CP042345">
    <property type="protein sequence ID" value="QEA17519.1"/>
    <property type="molecule type" value="Genomic_DNA"/>
</dbReference>
<dbReference type="Proteomes" id="UP000321172">
    <property type="component" value="Chromosome"/>
</dbReference>
<dbReference type="AlphaFoldDB" id="A0A5B8S7B8"/>
<accession>A0A5B8S7B8</accession>
<reference evidence="2 3" key="1">
    <citation type="journal article" date="2013" name="J. Microbiol. Biotechnol.">
        <title>Novosphingobium ginsenosidimutans sp. nov., with the ability to convert ginsenoside.</title>
        <authorList>
            <person name="Kim J.K."/>
            <person name="He D."/>
            <person name="Liu Q.M."/>
            <person name="Park H.Y."/>
            <person name="Jung M.S."/>
            <person name="Yoon M.H."/>
            <person name="Kim S.C."/>
            <person name="Im W.T."/>
        </authorList>
    </citation>
    <scope>NUCLEOTIDE SEQUENCE [LARGE SCALE GENOMIC DNA]</scope>
    <source>
        <strain evidence="2 3">FW-6</strain>
    </source>
</reference>
<keyword evidence="3" id="KW-1185">Reference proteome</keyword>
<dbReference type="KEGG" id="ngf:FRF71_08265"/>
<dbReference type="OrthoDB" id="7392123at2"/>
<evidence type="ECO:0000313" key="3">
    <source>
        <dbReference type="Proteomes" id="UP000321172"/>
    </source>
</evidence>
<protein>
    <recommendedName>
        <fullName evidence="4">DUF4148 domain-containing protein</fullName>
    </recommendedName>
</protein>
<gene>
    <name evidence="2" type="ORF">FRF71_08265</name>
</gene>
<sequence length="112" mass="12947">MFRTAVLALVAAATTAQAALPMLYEEAYAREEERRIYQAPIAGIYNSPWYDYRINVTEAQKELSTDLRGADDIEDRRDAWEEYGTELAKERKHYAKTMAKEGYREGRVYVGE</sequence>